<dbReference type="RefSeq" id="WP_036711224.1">
    <property type="nucleotide sequence ID" value="NZ_JRKQ01000085.1"/>
</dbReference>
<sequence>MEFADWSLPAAAAILDEAALSFERDEEVVQIDLAGERLVYTRQTVHQPRLTGLGEVDDDTLAAGLIAWLERACRAADLPQDQLRGWLSAAVAHLRAARGIPVATLVDWQDVLAAVLRQRIAAARTAARAEARQAALFAPGAAPATDLSAQVRFDAATYADVALVPLGAARFTKHLLGNDAAPAFDGEEAGEEFACAQSLDGLPEVEVWVRNIARHRDSFWLPLLDGRFYPDFVARLADGRLLVVEYKGAHLATAEDTRNKAQIGTLWAQASGNVFALVERVKDGEPPARQMQAAIGAGR</sequence>
<dbReference type="AlphaFoldDB" id="A0A099GD84"/>
<name>A0A099GD84_9RHOB</name>
<evidence type="ECO:0000313" key="1">
    <source>
        <dbReference type="EMBL" id="KGJ20724.1"/>
    </source>
</evidence>
<protein>
    <recommendedName>
        <fullName evidence="3">Type III restriction enzyme</fullName>
    </recommendedName>
</protein>
<dbReference type="Proteomes" id="UP000029858">
    <property type="component" value="Unassembled WGS sequence"/>
</dbReference>
<evidence type="ECO:0000313" key="2">
    <source>
        <dbReference type="Proteomes" id="UP000029858"/>
    </source>
</evidence>
<evidence type="ECO:0008006" key="3">
    <source>
        <dbReference type="Google" id="ProtNLM"/>
    </source>
</evidence>
<proteinExistence type="predicted"/>
<comment type="caution">
    <text evidence="1">The sequence shown here is derived from an EMBL/GenBank/DDBJ whole genome shotgun (WGS) entry which is preliminary data.</text>
</comment>
<reference evidence="1 2" key="1">
    <citation type="submission" date="2014-09" db="EMBL/GenBank/DDBJ databases">
        <authorList>
            <person name="McGinnis J.M."/>
            <person name="Wolfgang W.J."/>
        </authorList>
    </citation>
    <scope>NUCLEOTIDE SEQUENCE [LARGE SCALE GENOMIC DNA]</scope>
    <source>
        <strain evidence="1 2">5503</strain>
    </source>
</reference>
<reference evidence="1 2" key="2">
    <citation type="submission" date="2014-10" db="EMBL/GenBank/DDBJ databases">
        <title>Paracoccus sanguinis sp. nov., isolated from clinical specimens of New York State patients.</title>
        <authorList>
            <person name="Mingle L.A."/>
            <person name="Cole J.A."/>
            <person name="Lapierre P."/>
            <person name="Musser K.A."/>
        </authorList>
    </citation>
    <scope>NUCLEOTIDE SEQUENCE [LARGE SCALE GENOMIC DNA]</scope>
    <source>
        <strain evidence="1 2">5503</strain>
    </source>
</reference>
<accession>A0A099GD84</accession>
<dbReference type="EMBL" id="JRKQ01000085">
    <property type="protein sequence ID" value="KGJ20724.1"/>
    <property type="molecule type" value="Genomic_DNA"/>
</dbReference>
<gene>
    <name evidence="1" type="ORF">IX56_13455</name>
</gene>
<organism evidence="1 2">
    <name type="scientific">Paracoccus sanguinis</name>
    <dbReference type="NCBI Taxonomy" id="1545044"/>
    <lineage>
        <taxon>Bacteria</taxon>
        <taxon>Pseudomonadati</taxon>
        <taxon>Pseudomonadota</taxon>
        <taxon>Alphaproteobacteria</taxon>
        <taxon>Rhodobacterales</taxon>
        <taxon>Paracoccaceae</taxon>
        <taxon>Paracoccus</taxon>
    </lineage>
</organism>